<dbReference type="PANTHER" id="PTHR22801">
    <property type="entry name" value="LITHOSTATHINE"/>
    <property type="match status" value="1"/>
</dbReference>
<reference evidence="4" key="2">
    <citation type="submission" date="2023-04" db="EMBL/GenBank/DDBJ databases">
        <authorList>
            <person name="Bu L."/>
            <person name="Lu L."/>
            <person name="Laidemitt M.R."/>
            <person name="Zhang S.M."/>
            <person name="Mutuku M."/>
            <person name="Mkoji G."/>
            <person name="Steinauer M."/>
            <person name="Loker E.S."/>
        </authorList>
    </citation>
    <scope>NUCLEOTIDE SEQUENCE</scope>
    <source>
        <strain evidence="4">KasaAsao</strain>
        <tissue evidence="4">Whole Snail</tissue>
    </source>
</reference>
<dbReference type="PROSITE" id="PS00615">
    <property type="entry name" value="C_TYPE_LECTIN_1"/>
    <property type="match status" value="1"/>
</dbReference>
<organism evidence="4 5">
    <name type="scientific">Biomphalaria pfeifferi</name>
    <name type="common">Bloodfluke planorb</name>
    <name type="synonym">Freshwater snail</name>
    <dbReference type="NCBI Taxonomy" id="112525"/>
    <lineage>
        <taxon>Eukaryota</taxon>
        <taxon>Metazoa</taxon>
        <taxon>Spiralia</taxon>
        <taxon>Lophotrochozoa</taxon>
        <taxon>Mollusca</taxon>
        <taxon>Gastropoda</taxon>
        <taxon>Heterobranchia</taxon>
        <taxon>Euthyneura</taxon>
        <taxon>Panpulmonata</taxon>
        <taxon>Hygrophila</taxon>
        <taxon>Lymnaeoidea</taxon>
        <taxon>Planorbidae</taxon>
        <taxon>Biomphalaria</taxon>
    </lineage>
</organism>
<evidence type="ECO:0000256" key="2">
    <source>
        <dbReference type="SAM" id="SignalP"/>
    </source>
</evidence>
<evidence type="ECO:0000313" key="5">
    <source>
        <dbReference type="Proteomes" id="UP001233172"/>
    </source>
</evidence>
<dbReference type="InterPro" id="IPR018378">
    <property type="entry name" value="C-type_lectin_CS"/>
</dbReference>
<feature type="chain" id="PRO_5041928409" evidence="2">
    <location>
        <begin position="22"/>
        <end position="242"/>
    </location>
</feature>
<dbReference type="EMBL" id="JASAOG010000047">
    <property type="protein sequence ID" value="KAK0058574.1"/>
    <property type="molecule type" value="Genomic_DNA"/>
</dbReference>
<dbReference type="Proteomes" id="UP001233172">
    <property type="component" value="Unassembled WGS sequence"/>
</dbReference>
<dbReference type="PROSITE" id="PS50041">
    <property type="entry name" value="C_TYPE_LECTIN_2"/>
    <property type="match status" value="1"/>
</dbReference>
<feature type="signal peptide" evidence="2">
    <location>
        <begin position="1"/>
        <end position="21"/>
    </location>
</feature>
<gene>
    <name evidence="4" type="ORF">Bpfe_011879</name>
</gene>
<evidence type="ECO:0000313" key="4">
    <source>
        <dbReference type="EMBL" id="KAK0058574.1"/>
    </source>
</evidence>
<dbReference type="InterPro" id="IPR050801">
    <property type="entry name" value="Ca-Dep_Lectins_ImmuneDev"/>
</dbReference>
<dbReference type="SUPFAM" id="SSF56436">
    <property type="entry name" value="C-type lectin-like"/>
    <property type="match status" value="1"/>
</dbReference>
<keyword evidence="5" id="KW-1185">Reference proteome</keyword>
<evidence type="ECO:0000256" key="1">
    <source>
        <dbReference type="ARBA" id="ARBA00023157"/>
    </source>
</evidence>
<name>A0AAD8BPR7_BIOPF</name>
<comment type="caution">
    <text evidence="4">The sequence shown here is derived from an EMBL/GenBank/DDBJ whole genome shotgun (WGS) entry which is preliminary data.</text>
</comment>
<dbReference type="InterPro" id="IPR001304">
    <property type="entry name" value="C-type_lectin-like"/>
</dbReference>
<dbReference type="Pfam" id="PF00059">
    <property type="entry name" value="Lectin_C"/>
    <property type="match status" value="1"/>
</dbReference>
<protein>
    <submittedName>
        <fullName evidence="4">Perlucin-like protein</fullName>
    </submittedName>
</protein>
<dbReference type="Gene3D" id="3.10.100.10">
    <property type="entry name" value="Mannose-Binding Protein A, subunit A"/>
    <property type="match status" value="1"/>
</dbReference>
<dbReference type="CDD" id="cd00037">
    <property type="entry name" value="CLECT"/>
    <property type="match status" value="1"/>
</dbReference>
<feature type="domain" description="C-type lectin" evidence="3">
    <location>
        <begin position="124"/>
        <end position="236"/>
    </location>
</feature>
<reference evidence="4" key="1">
    <citation type="journal article" date="2023" name="PLoS Negl. Trop. Dis.">
        <title>A genome sequence for Biomphalaria pfeifferi, the major vector snail for the human-infecting parasite Schistosoma mansoni.</title>
        <authorList>
            <person name="Bu L."/>
            <person name="Lu L."/>
            <person name="Laidemitt M.R."/>
            <person name="Zhang S.M."/>
            <person name="Mutuku M."/>
            <person name="Mkoji G."/>
            <person name="Steinauer M."/>
            <person name="Loker E.S."/>
        </authorList>
    </citation>
    <scope>NUCLEOTIDE SEQUENCE</scope>
    <source>
        <strain evidence="4">KasaAsao</strain>
    </source>
</reference>
<evidence type="ECO:0000259" key="3">
    <source>
        <dbReference type="PROSITE" id="PS50041"/>
    </source>
</evidence>
<proteinExistence type="predicted"/>
<sequence>MFPIILFRLGMFTSFIGTTVGVNVTVSKYTDFKSFNIKLRMSAIEETVFEQSVISCGLRCLNCVRQCNNFIYDTSSRSCTTGSLSSSMEAFNSTPGEQFFIKGIYCDNSVVNFTLRSYADTSICMFIPSESTNYDSARQACVALGATLYLPKVSAKLNILLDVLKDDPAPFWIGLDDIKNEGEFRWVDDNSVLKLWSLFAPGQPNNYLNQDCISYATEIRGLNDRSCTDVIRYICEKIPLIV</sequence>
<dbReference type="InterPro" id="IPR016186">
    <property type="entry name" value="C-type_lectin-like/link_sf"/>
</dbReference>
<accession>A0AAD8BPR7</accession>
<keyword evidence="2" id="KW-0732">Signal</keyword>
<dbReference type="PANTHER" id="PTHR22801:SF63">
    <property type="entry name" value="C-TYPE LECTIN DOMAIN-CONTAINING PROTEIN"/>
    <property type="match status" value="1"/>
</dbReference>
<keyword evidence="1" id="KW-1015">Disulfide bond</keyword>
<dbReference type="AlphaFoldDB" id="A0AAD8BPR7"/>
<dbReference type="InterPro" id="IPR016187">
    <property type="entry name" value="CTDL_fold"/>
</dbReference>
<dbReference type="SMART" id="SM00034">
    <property type="entry name" value="CLECT"/>
    <property type="match status" value="1"/>
</dbReference>